<dbReference type="EMBL" id="JARBHB010000016">
    <property type="protein sequence ID" value="KAJ8866999.1"/>
    <property type="molecule type" value="Genomic_DNA"/>
</dbReference>
<evidence type="ECO:0000313" key="1">
    <source>
        <dbReference type="EMBL" id="KAJ8866999.1"/>
    </source>
</evidence>
<comment type="caution">
    <text evidence="1">The sequence shown here is derived from an EMBL/GenBank/DDBJ whole genome shotgun (WGS) entry which is preliminary data.</text>
</comment>
<evidence type="ECO:0008006" key="3">
    <source>
        <dbReference type="Google" id="ProtNLM"/>
    </source>
</evidence>
<organism evidence="1 2">
    <name type="scientific">Dryococelus australis</name>
    <dbReference type="NCBI Taxonomy" id="614101"/>
    <lineage>
        <taxon>Eukaryota</taxon>
        <taxon>Metazoa</taxon>
        <taxon>Ecdysozoa</taxon>
        <taxon>Arthropoda</taxon>
        <taxon>Hexapoda</taxon>
        <taxon>Insecta</taxon>
        <taxon>Pterygota</taxon>
        <taxon>Neoptera</taxon>
        <taxon>Polyneoptera</taxon>
        <taxon>Phasmatodea</taxon>
        <taxon>Verophasmatodea</taxon>
        <taxon>Anareolatae</taxon>
        <taxon>Phasmatidae</taxon>
        <taxon>Eurycanthinae</taxon>
        <taxon>Dryococelus</taxon>
    </lineage>
</organism>
<dbReference type="PANTHER" id="PTHR45913">
    <property type="entry name" value="EPM2A-INTERACTING PROTEIN 1"/>
    <property type="match status" value="1"/>
</dbReference>
<evidence type="ECO:0000313" key="2">
    <source>
        <dbReference type="Proteomes" id="UP001159363"/>
    </source>
</evidence>
<protein>
    <recommendedName>
        <fullName evidence="3">DUF4371 domain-containing protein</fullName>
    </recommendedName>
</protein>
<dbReference type="Proteomes" id="UP001159363">
    <property type="component" value="Chromosome 15"/>
</dbReference>
<gene>
    <name evidence="1" type="ORF">PR048_032861</name>
</gene>
<accession>A0ABQ9G7J7</accession>
<dbReference type="PANTHER" id="PTHR45913:SF11">
    <property type="entry name" value="EPM2A-INTERACTING PROTEIN 1"/>
    <property type="match status" value="1"/>
</dbReference>
<name>A0ABQ9G7J7_9NEOP</name>
<reference evidence="1 2" key="1">
    <citation type="submission" date="2023-02" db="EMBL/GenBank/DDBJ databases">
        <title>LHISI_Scaffold_Assembly.</title>
        <authorList>
            <person name="Stuart O.P."/>
            <person name="Cleave R."/>
            <person name="Magrath M.J.L."/>
            <person name="Mikheyev A.S."/>
        </authorList>
    </citation>
    <scope>NUCLEOTIDE SEQUENCE [LARGE SCALE GENOMIC DNA]</scope>
    <source>
        <strain evidence="1">Daus_M_001</strain>
        <tissue evidence="1">Leg muscle</tissue>
    </source>
</reference>
<proteinExistence type="predicted"/>
<keyword evidence="2" id="KW-1185">Reference proteome</keyword>
<sequence>MKTAVCPEKVQNFRNISSSQNTIAERVDDIACNLNEQLLVKAESFIAFSIAVDESTDVSGEAQLSVSIRNCDKDLYIIEELLG</sequence>